<name>A0AAV0CQG5_9ASTE</name>
<sequence length="210" mass="23266">MDKEKFNSLAGNKLPTLIIAAIPFPHSDDRATMYPTGLFDAAECIHVQPHVILQSDRFILFLPRRSPQHGSIKKRTTVIPHKLHPLTGAKGVLECSTAAFVDQEKAGKTVFIFDMDAKAVISDPTLAGVRRVNGGENNSALVISEGVAGVNLAVHAIYFGLWLNINRAMTVRLVMVIVVVVVMIMMLGMVHSLRLVVVHYRYRFHFKNPT</sequence>
<evidence type="ECO:0000313" key="2">
    <source>
        <dbReference type="EMBL" id="CAH9080125.1"/>
    </source>
</evidence>
<keyword evidence="1" id="KW-1133">Transmembrane helix</keyword>
<reference evidence="2" key="1">
    <citation type="submission" date="2022-07" db="EMBL/GenBank/DDBJ databases">
        <authorList>
            <person name="Macas J."/>
            <person name="Novak P."/>
            <person name="Neumann P."/>
        </authorList>
    </citation>
    <scope>NUCLEOTIDE SEQUENCE</scope>
</reference>
<evidence type="ECO:0000313" key="3">
    <source>
        <dbReference type="Proteomes" id="UP001152523"/>
    </source>
</evidence>
<evidence type="ECO:0000256" key="1">
    <source>
        <dbReference type="SAM" id="Phobius"/>
    </source>
</evidence>
<proteinExistence type="predicted"/>
<comment type="caution">
    <text evidence="2">The sequence shown here is derived from an EMBL/GenBank/DDBJ whole genome shotgun (WGS) entry which is preliminary data.</text>
</comment>
<dbReference type="AlphaFoldDB" id="A0AAV0CQG5"/>
<accession>A0AAV0CQG5</accession>
<keyword evidence="1" id="KW-0812">Transmembrane</keyword>
<keyword evidence="3" id="KW-1185">Reference proteome</keyword>
<gene>
    <name evidence="2" type="ORF">CEPIT_LOCUS7234</name>
</gene>
<organism evidence="2 3">
    <name type="scientific">Cuscuta epithymum</name>
    <dbReference type="NCBI Taxonomy" id="186058"/>
    <lineage>
        <taxon>Eukaryota</taxon>
        <taxon>Viridiplantae</taxon>
        <taxon>Streptophyta</taxon>
        <taxon>Embryophyta</taxon>
        <taxon>Tracheophyta</taxon>
        <taxon>Spermatophyta</taxon>
        <taxon>Magnoliopsida</taxon>
        <taxon>eudicotyledons</taxon>
        <taxon>Gunneridae</taxon>
        <taxon>Pentapetalae</taxon>
        <taxon>asterids</taxon>
        <taxon>lamiids</taxon>
        <taxon>Solanales</taxon>
        <taxon>Convolvulaceae</taxon>
        <taxon>Cuscuteae</taxon>
        <taxon>Cuscuta</taxon>
        <taxon>Cuscuta subgen. Cuscuta</taxon>
    </lineage>
</organism>
<dbReference type="Proteomes" id="UP001152523">
    <property type="component" value="Unassembled WGS sequence"/>
</dbReference>
<feature type="transmembrane region" description="Helical" evidence="1">
    <location>
        <begin position="173"/>
        <end position="197"/>
    </location>
</feature>
<dbReference type="EMBL" id="CAMAPF010000034">
    <property type="protein sequence ID" value="CAH9080125.1"/>
    <property type="molecule type" value="Genomic_DNA"/>
</dbReference>
<protein>
    <submittedName>
        <fullName evidence="2">Uncharacterized protein</fullName>
    </submittedName>
</protein>
<feature type="transmembrane region" description="Helical" evidence="1">
    <location>
        <begin position="140"/>
        <end position="161"/>
    </location>
</feature>
<keyword evidence="1" id="KW-0472">Membrane</keyword>